<dbReference type="AlphaFoldDB" id="A0A1I6FW31"/>
<protein>
    <submittedName>
        <fullName evidence="2">Uncharacterized protein</fullName>
    </submittedName>
</protein>
<dbReference type="Proteomes" id="UP000243250">
    <property type="component" value="Unassembled WGS sequence"/>
</dbReference>
<keyword evidence="1" id="KW-1133">Transmembrane helix</keyword>
<dbReference type="RefSeq" id="WP_245758267.1">
    <property type="nucleotide sequence ID" value="NZ_FOYS01000001.1"/>
</dbReference>
<evidence type="ECO:0000313" key="2">
    <source>
        <dbReference type="EMBL" id="SFR34130.1"/>
    </source>
</evidence>
<evidence type="ECO:0000256" key="1">
    <source>
        <dbReference type="SAM" id="Phobius"/>
    </source>
</evidence>
<feature type="transmembrane region" description="Helical" evidence="1">
    <location>
        <begin position="95"/>
        <end position="116"/>
    </location>
</feature>
<keyword evidence="3" id="KW-1185">Reference proteome</keyword>
<reference evidence="3" key="1">
    <citation type="submission" date="2016-10" db="EMBL/GenBank/DDBJ databases">
        <authorList>
            <person name="Varghese N."/>
            <person name="Submissions S."/>
        </authorList>
    </citation>
    <scope>NUCLEOTIDE SEQUENCE [LARGE SCALE GENOMIC DNA]</scope>
    <source>
        <strain evidence="3">CGMCC 1.8711</strain>
    </source>
</reference>
<keyword evidence="1" id="KW-0812">Transmembrane</keyword>
<accession>A0A1I6FW31</accession>
<organism evidence="2 3">
    <name type="scientific">Halogeometricum limi</name>
    <dbReference type="NCBI Taxonomy" id="555875"/>
    <lineage>
        <taxon>Archaea</taxon>
        <taxon>Methanobacteriati</taxon>
        <taxon>Methanobacteriota</taxon>
        <taxon>Stenosarchaea group</taxon>
        <taxon>Halobacteria</taxon>
        <taxon>Halobacteriales</taxon>
        <taxon>Haloferacaceae</taxon>
        <taxon>Halogeometricum</taxon>
    </lineage>
</organism>
<proteinExistence type="predicted"/>
<keyword evidence="1" id="KW-0472">Membrane</keyword>
<feature type="transmembrane region" description="Helical" evidence="1">
    <location>
        <begin position="62"/>
        <end position="83"/>
    </location>
</feature>
<gene>
    <name evidence="2" type="ORF">SAMN04488124_0410</name>
</gene>
<name>A0A1I6FW31_9EURY</name>
<feature type="transmembrane region" description="Helical" evidence="1">
    <location>
        <begin position="6"/>
        <end position="25"/>
    </location>
</feature>
<evidence type="ECO:0000313" key="3">
    <source>
        <dbReference type="Proteomes" id="UP000243250"/>
    </source>
</evidence>
<dbReference type="EMBL" id="FOYS01000001">
    <property type="protein sequence ID" value="SFR34130.1"/>
    <property type="molecule type" value="Genomic_DNA"/>
</dbReference>
<dbReference type="STRING" id="555875.SAMN04488124_0410"/>
<sequence length="122" mass="13131">MKVTVPMLLVLSFAVSGAIMGGSGFSEKIGVQRATGLQDDVDQLESETSDYRADRGGGSSSYLGFTTTAVGAVIGMFKWSLMLPVVLTNVGFPDWFAYPIAIPIQLVNYLGAYQIIRGFNIR</sequence>